<accession>A0AAQ4D8P6</accession>
<keyword evidence="4" id="KW-1185">Reference proteome</keyword>
<reference evidence="3 4" key="1">
    <citation type="journal article" date="2023" name="Arcadia Sci">
        <title>De novo assembly of a long-read Amblyomma americanum tick genome.</title>
        <authorList>
            <person name="Chou S."/>
            <person name="Poskanzer K.E."/>
            <person name="Rollins M."/>
            <person name="Thuy-Boun P.S."/>
        </authorList>
    </citation>
    <scope>NUCLEOTIDE SEQUENCE [LARGE SCALE GENOMIC DNA]</scope>
    <source>
        <strain evidence="3">F_SG_1</strain>
        <tissue evidence="3">Salivary glands</tissue>
    </source>
</reference>
<feature type="signal peptide" evidence="2">
    <location>
        <begin position="1"/>
        <end position="19"/>
    </location>
</feature>
<dbReference type="Proteomes" id="UP001321473">
    <property type="component" value="Unassembled WGS sequence"/>
</dbReference>
<feature type="region of interest" description="Disordered" evidence="1">
    <location>
        <begin position="247"/>
        <end position="316"/>
    </location>
</feature>
<proteinExistence type="predicted"/>
<organism evidence="3 4">
    <name type="scientific">Amblyomma americanum</name>
    <name type="common">Lone star tick</name>
    <dbReference type="NCBI Taxonomy" id="6943"/>
    <lineage>
        <taxon>Eukaryota</taxon>
        <taxon>Metazoa</taxon>
        <taxon>Ecdysozoa</taxon>
        <taxon>Arthropoda</taxon>
        <taxon>Chelicerata</taxon>
        <taxon>Arachnida</taxon>
        <taxon>Acari</taxon>
        <taxon>Parasitiformes</taxon>
        <taxon>Ixodida</taxon>
        <taxon>Ixodoidea</taxon>
        <taxon>Ixodidae</taxon>
        <taxon>Amblyomminae</taxon>
        <taxon>Amblyomma</taxon>
    </lineage>
</organism>
<gene>
    <name evidence="3" type="ORF">V5799_003534</name>
</gene>
<feature type="chain" id="PRO_5042963677" description="Secreted protein" evidence="2">
    <location>
        <begin position="20"/>
        <end position="340"/>
    </location>
</feature>
<evidence type="ECO:0000256" key="2">
    <source>
        <dbReference type="SAM" id="SignalP"/>
    </source>
</evidence>
<protein>
    <recommendedName>
        <fullName evidence="5">Secreted protein</fullName>
    </recommendedName>
</protein>
<name>A0AAQ4D8P6_AMBAM</name>
<dbReference type="AlphaFoldDB" id="A0AAQ4D8P6"/>
<evidence type="ECO:0008006" key="5">
    <source>
        <dbReference type="Google" id="ProtNLM"/>
    </source>
</evidence>
<feature type="compositionally biased region" description="Polar residues" evidence="1">
    <location>
        <begin position="291"/>
        <end position="309"/>
    </location>
</feature>
<evidence type="ECO:0000313" key="4">
    <source>
        <dbReference type="Proteomes" id="UP001321473"/>
    </source>
</evidence>
<sequence>MRTIVLLATLAAAFIAADASSKLLPAVRAGLSLGSSLLRHVAEVKDRLREDVERHLLRQIEQPWLHHNMHAFKVPRWRPVTSPPLRPWDLHHSYHGSLSYQASASGSLPLLHMPYFPRPKPRVILVPCRSPRTHITHILLPCVRIIGDFQQPSGLVLGVTPQFSLTGNVTPSELFTRRQSTTTPPSDDVTATGETTTYTSSEFAGDVVTGGVTFVPSTRAADVTEATTPPEGNVTTEANWQWTEESVTVTPTESEDDATTEASTQVTEEFESTEPEDRRANTVPEDAGRPATTTAGDKTTGQPESTTTHDMYYDAMPTDSDDFNDILKDAQANFGKLVDQ</sequence>
<evidence type="ECO:0000313" key="3">
    <source>
        <dbReference type="EMBL" id="KAK8758836.1"/>
    </source>
</evidence>
<dbReference type="EMBL" id="JARKHS020033657">
    <property type="protein sequence ID" value="KAK8758836.1"/>
    <property type="molecule type" value="Genomic_DNA"/>
</dbReference>
<evidence type="ECO:0000256" key="1">
    <source>
        <dbReference type="SAM" id="MobiDB-lite"/>
    </source>
</evidence>
<comment type="caution">
    <text evidence="3">The sequence shown here is derived from an EMBL/GenBank/DDBJ whole genome shotgun (WGS) entry which is preliminary data.</text>
</comment>
<keyword evidence="2" id="KW-0732">Signal</keyword>